<dbReference type="AlphaFoldDB" id="A0AAD4H9Y2"/>
<name>A0AAD4H9Y2_9FUNG</name>
<sequence length="181" mass="19068">MKFITSIAALTTIALSTVSAQSGSYTNFINCYGNNTVAQVNVTSAAFTPAPMCVGEEYCFEVTGTSKVPITQGAKLYELGIAGSRPQPIGGQTDLCALLAASGQPCPIPAGPIALKVCYKNKTVFQHITLTWMFNAFSADDKPLFCQQTAAGPAPEPTPENPRGVRGLFARNCTAPLIEQS</sequence>
<dbReference type="EMBL" id="JAAAIL010000233">
    <property type="protein sequence ID" value="KAG0277949.1"/>
    <property type="molecule type" value="Genomic_DNA"/>
</dbReference>
<reference evidence="4" key="1">
    <citation type="journal article" date="2020" name="Fungal Divers.">
        <title>Resolving the Mortierellaceae phylogeny through synthesis of multi-gene phylogenetics and phylogenomics.</title>
        <authorList>
            <person name="Vandepol N."/>
            <person name="Liber J."/>
            <person name="Desiro A."/>
            <person name="Na H."/>
            <person name="Kennedy M."/>
            <person name="Barry K."/>
            <person name="Grigoriev I.V."/>
            <person name="Miller A.N."/>
            <person name="O'Donnell K."/>
            <person name="Stajich J.E."/>
            <person name="Bonito G."/>
        </authorList>
    </citation>
    <scope>NUCLEOTIDE SEQUENCE</scope>
    <source>
        <strain evidence="4">NRRL 28262</strain>
    </source>
</reference>
<evidence type="ECO:0000256" key="2">
    <source>
        <dbReference type="SAM" id="SignalP"/>
    </source>
</evidence>
<dbReference type="Proteomes" id="UP001194580">
    <property type="component" value="Unassembled WGS sequence"/>
</dbReference>
<comment type="caution">
    <text evidence="4">The sequence shown here is derived from an EMBL/GenBank/DDBJ whole genome shotgun (WGS) entry which is preliminary data.</text>
</comment>
<keyword evidence="2" id="KW-0732">Signal</keyword>
<feature type="domain" description="MD-2-related lipid-recognition" evidence="3">
    <location>
        <begin position="27"/>
        <end position="149"/>
    </location>
</feature>
<organism evidence="4 5">
    <name type="scientific">Linnemannia exigua</name>
    <dbReference type="NCBI Taxonomy" id="604196"/>
    <lineage>
        <taxon>Eukaryota</taxon>
        <taxon>Fungi</taxon>
        <taxon>Fungi incertae sedis</taxon>
        <taxon>Mucoromycota</taxon>
        <taxon>Mortierellomycotina</taxon>
        <taxon>Mortierellomycetes</taxon>
        <taxon>Mortierellales</taxon>
        <taxon>Mortierellaceae</taxon>
        <taxon>Linnemannia</taxon>
    </lineage>
</organism>
<evidence type="ECO:0000313" key="5">
    <source>
        <dbReference type="Proteomes" id="UP001194580"/>
    </source>
</evidence>
<feature type="signal peptide" evidence="2">
    <location>
        <begin position="1"/>
        <end position="20"/>
    </location>
</feature>
<accession>A0AAD4H9Y2</accession>
<evidence type="ECO:0000256" key="1">
    <source>
        <dbReference type="ARBA" id="ARBA00016056"/>
    </source>
</evidence>
<gene>
    <name evidence="4" type="ORF">BGZ95_005032</name>
</gene>
<dbReference type="InterPro" id="IPR014756">
    <property type="entry name" value="Ig_E-set"/>
</dbReference>
<dbReference type="Pfam" id="PF02221">
    <property type="entry name" value="E1_DerP2_DerF2"/>
    <property type="match status" value="1"/>
</dbReference>
<proteinExistence type="predicted"/>
<dbReference type="InterPro" id="IPR003172">
    <property type="entry name" value="ML_dom"/>
</dbReference>
<feature type="chain" id="PRO_5042160482" description="Phosphatidylglycerol/phosphatidylinositol transfer protein" evidence="2">
    <location>
        <begin position="21"/>
        <end position="181"/>
    </location>
</feature>
<evidence type="ECO:0000313" key="4">
    <source>
        <dbReference type="EMBL" id="KAG0277949.1"/>
    </source>
</evidence>
<evidence type="ECO:0000259" key="3">
    <source>
        <dbReference type="Pfam" id="PF02221"/>
    </source>
</evidence>
<protein>
    <recommendedName>
        <fullName evidence="1">Phosphatidylglycerol/phosphatidylinositol transfer protein</fullName>
    </recommendedName>
</protein>
<dbReference type="SUPFAM" id="SSF81296">
    <property type="entry name" value="E set domains"/>
    <property type="match status" value="1"/>
</dbReference>
<keyword evidence="5" id="KW-1185">Reference proteome</keyword>